<keyword evidence="12 13" id="KW-0407">Ion channel</keyword>
<organism evidence="15 16">
    <name type="scientific">Heterodera schachtii</name>
    <name type="common">Sugarbeet cyst nematode worm</name>
    <name type="synonym">Tylenchus schachtii</name>
    <dbReference type="NCBI Taxonomy" id="97005"/>
    <lineage>
        <taxon>Eukaryota</taxon>
        <taxon>Metazoa</taxon>
        <taxon>Ecdysozoa</taxon>
        <taxon>Nematoda</taxon>
        <taxon>Chromadorea</taxon>
        <taxon>Rhabditida</taxon>
        <taxon>Tylenchina</taxon>
        <taxon>Tylenchomorpha</taxon>
        <taxon>Tylenchoidea</taxon>
        <taxon>Heteroderidae</taxon>
        <taxon>Heteroderinae</taxon>
        <taxon>Heterodera</taxon>
    </lineage>
</organism>
<keyword evidence="16" id="KW-1185">Reference proteome</keyword>
<dbReference type="EMBL" id="JBICCN010000427">
    <property type="protein sequence ID" value="KAL3069720.1"/>
    <property type="molecule type" value="Genomic_DNA"/>
</dbReference>
<evidence type="ECO:0000256" key="7">
    <source>
        <dbReference type="ARBA" id="ARBA00023053"/>
    </source>
</evidence>
<dbReference type="Gene3D" id="1.10.287.770">
    <property type="entry name" value="YojJ-like"/>
    <property type="match status" value="1"/>
</dbReference>
<dbReference type="GO" id="GO:0016020">
    <property type="term" value="C:membrane"/>
    <property type="evidence" value="ECO:0007669"/>
    <property type="project" value="UniProtKB-SubCell"/>
</dbReference>
<comment type="similarity">
    <text evidence="2 13">Belongs to the amiloride-sensitive sodium channel (TC 1.A.6) family.</text>
</comment>
<keyword evidence="7" id="KW-0915">Sodium</keyword>
<name>A0ABD2HY29_HETSC</name>
<accession>A0ABD2HY29</accession>
<evidence type="ECO:0000256" key="1">
    <source>
        <dbReference type="ARBA" id="ARBA00004141"/>
    </source>
</evidence>
<evidence type="ECO:0000256" key="2">
    <source>
        <dbReference type="ARBA" id="ARBA00007193"/>
    </source>
</evidence>
<dbReference type="Proteomes" id="UP001620645">
    <property type="component" value="Unassembled WGS sequence"/>
</dbReference>
<dbReference type="AlphaFoldDB" id="A0ABD2HY29"/>
<keyword evidence="6 14" id="KW-1133">Transmembrane helix</keyword>
<comment type="caution">
    <text evidence="15">The sequence shown here is derived from an EMBL/GenBank/DDBJ whole genome shotgun (WGS) entry which is preliminary data.</text>
</comment>
<evidence type="ECO:0000313" key="15">
    <source>
        <dbReference type="EMBL" id="KAL3069720.1"/>
    </source>
</evidence>
<evidence type="ECO:0000256" key="13">
    <source>
        <dbReference type="RuleBase" id="RU000679"/>
    </source>
</evidence>
<evidence type="ECO:0000256" key="10">
    <source>
        <dbReference type="ARBA" id="ARBA00023180"/>
    </source>
</evidence>
<keyword evidence="9 14" id="KW-0472">Membrane</keyword>
<keyword evidence="8 13" id="KW-0406">Ion transport</keyword>
<evidence type="ECO:0000256" key="5">
    <source>
        <dbReference type="ARBA" id="ARBA00022692"/>
    </source>
</evidence>
<comment type="subcellular location">
    <subcellularLocation>
        <location evidence="1">Membrane</location>
        <topology evidence="1">Multi-pass membrane protein</topology>
    </subcellularLocation>
</comment>
<proteinExistence type="inferred from homology"/>
<keyword evidence="4 13" id="KW-0894">Sodium channel</keyword>
<keyword evidence="11 13" id="KW-0739">Sodium transport</keyword>
<evidence type="ECO:0000256" key="12">
    <source>
        <dbReference type="ARBA" id="ARBA00023303"/>
    </source>
</evidence>
<dbReference type="Pfam" id="PF00858">
    <property type="entry name" value="ASC"/>
    <property type="match status" value="1"/>
</dbReference>
<gene>
    <name evidence="15" type="ORF">niasHS_015954</name>
</gene>
<evidence type="ECO:0000256" key="3">
    <source>
        <dbReference type="ARBA" id="ARBA00022448"/>
    </source>
</evidence>
<keyword evidence="5 13" id="KW-0812">Transmembrane</keyword>
<evidence type="ECO:0000256" key="9">
    <source>
        <dbReference type="ARBA" id="ARBA00023136"/>
    </source>
</evidence>
<dbReference type="InterPro" id="IPR001873">
    <property type="entry name" value="ENaC"/>
</dbReference>
<keyword evidence="10" id="KW-0325">Glycoprotein</keyword>
<dbReference type="GO" id="GO:0005272">
    <property type="term" value="F:sodium channel activity"/>
    <property type="evidence" value="ECO:0007669"/>
    <property type="project" value="UniProtKB-KW"/>
</dbReference>
<evidence type="ECO:0000256" key="6">
    <source>
        <dbReference type="ARBA" id="ARBA00022989"/>
    </source>
</evidence>
<protein>
    <submittedName>
        <fullName evidence="15">Uncharacterized protein</fullName>
    </submittedName>
</protein>
<evidence type="ECO:0000256" key="14">
    <source>
        <dbReference type="SAM" id="Phobius"/>
    </source>
</evidence>
<evidence type="ECO:0000256" key="11">
    <source>
        <dbReference type="ARBA" id="ARBA00023201"/>
    </source>
</evidence>
<evidence type="ECO:0000256" key="4">
    <source>
        <dbReference type="ARBA" id="ARBA00022461"/>
    </source>
</evidence>
<feature type="transmembrane region" description="Helical" evidence="14">
    <location>
        <begin position="113"/>
        <end position="134"/>
    </location>
</feature>
<sequence>MAQQNEGNGGEQKKSSGECLERKMEMVRQLLDGNNSINWPVLAKRPKGRQSDEWMERFAKFLAQNSGARLLEDFMSSNMALLTVNYRGTTFQRIVYRDDYTLWELLSDVGGVLGLYFGLTIIAVYELVVFALLVDRKNARK</sequence>
<reference evidence="15 16" key="1">
    <citation type="submission" date="2024-10" db="EMBL/GenBank/DDBJ databases">
        <authorList>
            <person name="Kim D."/>
        </authorList>
    </citation>
    <scope>NUCLEOTIDE SEQUENCE [LARGE SCALE GENOMIC DNA]</scope>
    <source>
        <strain evidence="15">Taebaek</strain>
    </source>
</reference>
<keyword evidence="3 13" id="KW-0813">Transport</keyword>
<evidence type="ECO:0000256" key="8">
    <source>
        <dbReference type="ARBA" id="ARBA00023065"/>
    </source>
</evidence>
<evidence type="ECO:0000313" key="16">
    <source>
        <dbReference type="Proteomes" id="UP001620645"/>
    </source>
</evidence>